<proteinExistence type="inferred from homology"/>
<evidence type="ECO:0000313" key="8">
    <source>
        <dbReference type="EMBL" id="CAI7993860.1"/>
    </source>
</evidence>
<dbReference type="Proteomes" id="UP001174909">
    <property type="component" value="Unassembled WGS sequence"/>
</dbReference>
<evidence type="ECO:0000256" key="2">
    <source>
        <dbReference type="ARBA" id="ARBA00004245"/>
    </source>
</evidence>
<keyword evidence="9" id="KW-1185">Reference proteome</keyword>
<gene>
    <name evidence="8" type="ORF">GBAR_LOCUS1344</name>
</gene>
<evidence type="ECO:0000256" key="5">
    <source>
        <dbReference type="ARBA" id="ARBA00023273"/>
    </source>
</evidence>
<protein>
    <submittedName>
        <fullName evidence="8">Protein FAM183A</fullName>
    </submittedName>
</protein>
<organism evidence="8 9">
    <name type="scientific">Geodia barretti</name>
    <name type="common">Barrett's horny sponge</name>
    <dbReference type="NCBI Taxonomy" id="519541"/>
    <lineage>
        <taxon>Eukaryota</taxon>
        <taxon>Metazoa</taxon>
        <taxon>Porifera</taxon>
        <taxon>Demospongiae</taxon>
        <taxon>Heteroscleromorpha</taxon>
        <taxon>Tetractinellida</taxon>
        <taxon>Astrophorina</taxon>
        <taxon>Geodiidae</taxon>
        <taxon>Geodia</taxon>
    </lineage>
</organism>
<dbReference type="InterPro" id="IPR029214">
    <property type="entry name" value="CFAP144"/>
</dbReference>
<dbReference type="EMBL" id="CASHTH010000201">
    <property type="protein sequence ID" value="CAI7993860.1"/>
    <property type="molecule type" value="Genomic_DNA"/>
</dbReference>
<sequence length="124" mass="14806">MFMRCPGNKMAGAEEKEPENIVHRNAIFCETIHKEQRDQKLYTSYGVNPYKKTEFLQTYREAQGAPRSRYSYPQTEAQEIGWDTKPLVEQPRNDRRLHHPHVMSEITKYMDAAWRQKEQESMQQ</sequence>
<feature type="region of interest" description="Disordered" evidence="7">
    <location>
        <begin position="81"/>
        <end position="101"/>
    </location>
</feature>
<accession>A0AA35QVK3</accession>
<dbReference type="PANTHER" id="PTHR33865">
    <property type="entry name" value="PROTEIN FAM183B"/>
    <property type="match status" value="1"/>
</dbReference>
<comment type="similarity">
    <text evidence="6">Belongs to the CFAP144 family.</text>
</comment>
<reference evidence="8" key="1">
    <citation type="submission" date="2023-03" db="EMBL/GenBank/DDBJ databases">
        <authorList>
            <person name="Steffen K."/>
            <person name="Cardenas P."/>
        </authorList>
    </citation>
    <scope>NUCLEOTIDE SEQUENCE</scope>
</reference>
<evidence type="ECO:0000313" key="9">
    <source>
        <dbReference type="Proteomes" id="UP001174909"/>
    </source>
</evidence>
<dbReference type="GO" id="GO:0097546">
    <property type="term" value="C:ciliary base"/>
    <property type="evidence" value="ECO:0007669"/>
    <property type="project" value="TreeGrafter"/>
</dbReference>
<dbReference type="GO" id="GO:0005856">
    <property type="term" value="C:cytoskeleton"/>
    <property type="evidence" value="ECO:0007669"/>
    <property type="project" value="UniProtKB-SubCell"/>
</dbReference>
<evidence type="ECO:0000256" key="4">
    <source>
        <dbReference type="ARBA" id="ARBA00023212"/>
    </source>
</evidence>
<keyword evidence="3" id="KW-0963">Cytoplasm</keyword>
<evidence type="ECO:0000256" key="6">
    <source>
        <dbReference type="ARBA" id="ARBA00034777"/>
    </source>
</evidence>
<keyword evidence="4" id="KW-0206">Cytoskeleton</keyword>
<evidence type="ECO:0000256" key="7">
    <source>
        <dbReference type="SAM" id="MobiDB-lite"/>
    </source>
</evidence>
<comment type="caution">
    <text evidence="8">The sequence shown here is derived from an EMBL/GenBank/DDBJ whole genome shotgun (WGS) entry which is preliminary data.</text>
</comment>
<name>A0AA35QVK3_GEOBA</name>
<evidence type="ECO:0000256" key="1">
    <source>
        <dbReference type="ARBA" id="ARBA00004138"/>
    </source>
</evidence>
<evidence type="ECO:0000256" key="3">
    <source>
        <dbReference type="ARBA" id="ARBA00022490"/>
    </source>
</evidence>
<dbReference type="AlphaFoldDB" id="A0AA35QVK3"/>
<dbReference type="PANTHER" id="PTHR33865:SF3">
    <property type="entry name" value="PROTEIN FAM183B"/>
    <property type="match status" value="1"/>
</dbReference>
<comment type="subcellular location">
    <subcellularLocation>
        <location evidence="1">Cell projection</location>
        <location evidence="1">Cilium</location>
    </subcellularLocation>
    <subcellularLocation>
        <location evidence="2">Cytoplasm</location>
        <location evidence="2">Cytoskeleton</location>
    </subcellularLocation>
</comment>
<keyword evidence="5" id="KW-0966">Cell projection</keyword>
<dbReference type="Pfam" id="PF14886">
    <property type="entry name" value="FAM183"/>
    <property type="match status" value="1"/>
</dbReference>